<dbReference type="AlphaFoldDB" id="A0A4D9DQV6"/>
<organism evidence="1 2">
    <name type="scientific">Platysternon megacephalum</name>
    <name type="common">big-headed turtle</name>
    <dbReference type="NCBI Taxonomy" id="55544"/>
    <lineage>
        <taxon>Eukaryota</taxon>
        <taxon>Metazoa</taxon>
        <taxon>Chordata</taxon>
        <taxon>Craniata</taxon>
        <taxon>Vertebrata</taxon>
        <taxon>Euteleostomi</taxon>
        <taxon>Archelosauria</taxon>
        <taxon>Testudinata</taxon>
        <taxon>Testudines</taxon>
        <taxon>Cryptodira</taxon>
        <taxon>Durocryptodira</taxon>
        <taxon>Testudinoidea</taxon>
        <taxon>Platysternidae</taxon>
        <taxon>Platysternon</taxon>
    </lineage>
</organism>
<keyword evidence="2" id="KW-1185">Reference proteome</keyword>
<reference evidence="1 2" key="1">
    <citation type="submission" date="2019-04" db="EMBL/GenBank/DDBJ databases">
        <title>Draft genome of the big-headed turtle Platysternon megacephalum.</title>
        <authorList>
            <person name="Gong S."/>
        </authorList>
    </citation>
    <scope>NUCLEOTIDE SEQUENCE [LARGE SCALE GENOMIC DNA]</scope>
    <source>
        <strain evidence="1">DO16091913</strain>
        <tissue evidence="1">Muscle</tissue>
    </source>
</reference>
<dbReference type="Proteomes" id="UP000297703">
    <property type="component" value="Unassembled WGS sequence"/>
</dbReference>
<evidence type="ECO:0000313" key="1">
    <source>
        <dbReference type="EMBL" id="TFJ98817.1"/>
    </source>
</evidence>
<proteinExistence type="predicted"/>
<reference evidence="1 2" key="2">
    <citation type="submission" date="2019-04" db="EMBL/GenBank/DDBJ databases">
        <title>The genome sequence of big-headed turtle.</title>
        <authorList>
            <person name="Gong S."/>
        </authorList>
    </citation>
    <scope>NUCLEOTIDE SEQUENCE [LARGE SCALE GENOMIC DNA]</scope>
    <source>
        <strain evidence="1">DO16091913</strain>
        <tissue evidence="1">Muscle</tissue>
    </source>
</reference>
<accession>A0A4D9DQV6</accession>
<evidence type="ECO:0000313" key="2">
    <source>
        <dbReference type="Proteomes" id="UP000297703"/>
    </source>
</evidence>
<name>A0A4D9DQV6_9SAUR</name>
<comment type="caution">
    <text evidence="1">The sequence shown here is derived from an EMBL/GenBank/DDBJ whole genome shotgun (WGS) entry which is preliminary data.</text>
</comment>
<gene>
    <name evidence="1" type="ORF">DR999_PMT19205</name>
</gene>
<protein>
    <submittedName>
        <fullName evidence="1">F-box-like/WD repeat-containing protein TBL1X</fullName>
    </submittedName>
</protein>
<dbReference type="EMBL" id="QXTE01000366">
    <property type="protein sequence ID" value="TFJ98817.1"/>
    <property type="molecule type" value="Genomic_DNA"/>
</dbReference>
<sequence length="146" mass="16087">MCLLLGLVSSLLRLIRFCRIALPADWPKSLKMKGIPSPGWPPSISCEAFLLQECCLLCPLLYFCTNTVLLEAQSSASKILKYALQTLKGPVKTRYGPECPLTLGKAGIRSHDHCFIHFLTHLELSANSTEQGPSPHCRSTFSLLGE</sequence>